<dbReference type="OrthoDB" id="9812065at2"/>
<dbReference type="InterPro" id="IPR002509">
    <property type="entry name" value="NODB_dom"/>
</dbReference>
<feature type="domain" description="NodB homology" evidence="1">
    <location>
        <begin position="105"/>
        <end position="288"/>
    </location>
</feature>
<dbReference type="GO" id="GO:0005975">
    <property type="term" value="P:carbohydrate metabolic process"/>
    <property type="evidence" value="ECO:0007669"/>
    <property type="project" value="InterPro"/>
</dbReference>
<dbReference type="GO" id="GO:0016810">
    <property type="term" value="F:hydrolase activity, acting on carbon-nitrogen (but not peptide) bonds"/>
    <property type="evidence" value="ECO:0007669"/>
    <property type="project" value="InterPro"/>
</dbReference>
<protein>
    <submittedName>
        <fullName evidence="2">Delta-lactam-biosynthetic de-N-acetylase</fullName>
    </submittedName>
</protein>
<accession>A0A1L5FBM4</accession>
<organism evidence="2 3">
    <name type="scientific">Clostridium kluyveri</name>
    <dbReference type="NCBI Taxonomy" id="1534"/>
    <lineage>
        <taxon>Bacteria</taxon>
        <taxon>Bacillati</taxon>
        <taxon>Bacillota</taxon>
        <taxon>Clostridia</taxon>
        <taxon>Eubacteriales</taxon>
        <taxon>Clostridiaceae</taxon>
        <taxon>Clostridium</taxon>
    </lineage>
</organism>
<evidence type="ECO:0000313" key="3">
    <source>
        <dbReference type="Proteomes" id="UP000184604"/>
    </source>
</evidence>
<dbReference type="InterPro" id="IPR050248">
    <property type="entry name" value="Polysacc_deacetylase_ArnD"/>
</dbReference>
<dbReference type="InterPro" id="IPR014235">
    <property type="entry name" value="Spore_PdaA"/>
</dbReference>
<dbReference type="Gene3D" id="3.20.20.370">
    <property type="entry name" value="Glycoside hydrolase/deacetylase"/>
    <property type="match status" value="1"/>
</dbReference>
<reference evidence="2 3" key="1">
    <citation type="submission" date="2016-12" db="EMBL/GenBank/DDBJ databases">
        <title>Complete genome sequence of Clostridium kluyveri JZZ isolated from the pit mud of a Chinese flavor liquor-making factory.</title>
        <authorList>
            <person name="Wang Y."/>
        </authorList>
    </citation>
    <scope>NUCLEOTIDE SEQUENCE [LARGE SCALE GENOMIC DNA]</scope>
    <source>
        <strain evidence="2 3">JZZ</strain>
    </source>
</reference>
<dbReference type="CDD" id="cd10948">
    <property type="entry name" value="CE4_BsPdaA_like"/>
    <property type="match status" value="1"/>
</dbReference>
<dbReference type="AlphaFoldDB" id="A0A1L5FBM4"/>
<dbReference type="SUPFAM" id="SSF88713">
    <property type="entry name" value="Glycoside hydrolase/deacetylase"/>
    <property type="match status" value="1"/>
</dbReference>
<sequence>MKKKFTSVILLCIIFLCFFNTKNYYKQRAISKINDTLAVNKNLSASESPTDSQSLKNLDISKLDRSEKNWFFKPNNRGTPSEEPEEILKLLNKYSSYYLGDTSKKVIYLTFDEGYENGYTPKILDILKSNNVSAAFFVTTPYMKDHPELVKRMVEEGHLVCNHSTHHPSMAEAAKEPVKFQEEFTVTEDTYEKITGKQMPKFFRPPMGKYSELSLFYTQKLGYKTIFWSFAYNDWNIKKQPSPVECKKMISRRTHNGAVILLHAVSKTNSEILDSVIKDWKDKGYILQSLDKIP</sequence>
<evidence type="ECO:0000259" key="1">
    <source>
        <dbReference type="PROSITE" id="PS51677"/>
    </source>
</evidence>
<dbReference type="PANTHER" id="PTHR10587:SF78">
    <property type="entry name" value="PEPTIDOGLYCAN-N-ACETYLMURAMIC ACID DEACETYLASE PDAA"/>
    <property type="match status" value="1"/>
</dbReference>
<dbReference type="PANTHER" id="PTHR10587">
    <property type="entry name" value="GLYCOSYL TRANSFERASE-RELATED"/>
    <property type="match status" value="1"/>
</dbReference>
<dbReference type="PROSITE" id="PS51677">
    <property type="entry name" value="NODB"/>
    <property type="match status" value="1"/>
</dbReference>
<evidence type="ECO:0000313" key="2">
    <source>
        <dbReference type="EMBL" id="APM40402.1"/>
    </source>
</evidence>
<proteinExistence type="predicted"/>
<name>A0A1L5FBM4_CLOKL</name>
<dbReference type="NCBIfam" id="TIGR02884">
    <property type="entry name" value="spore_pdaA"/>
    <property type="match status" value="1"/>
</dbReference>
<dbReference type="EMBL" id="CP018335">
    <property type="protein sequence ID" value="APM40402.1"/>
    <property type="molecule type" value="Genomic_DNA"/>
</dbReference>
<dbReference type="Pfam" id="PF01522">
    <property type="entry name" value="Polysacc_deac_1"/>
    <property type="match status" value="1"/>
</dbReference>
<dbReference type="RefSeq" id="WP_073539998.1">
    <property type="nucleotide sequence ID" value="NZ_CP018335.1"/>
</dbReference>
<dbReference type="InterPro" id="IPR011330">
    <property type="entry name" value="Glyco_hydro/deAcase_b/a-brl"/>
</dbReference>
<gene>
    <name evidence="2" type="ORF">BS101_17500</name>
</gene>
<dbReference type="Proteomes" id="UP000184604">
    <property type="component" value="Chromosome"/>
</dbReference>
<dbReference type="GO" id="GO:0016020">
    <property type="term" value="C:membrane"/>
    <property type="evidence" value="ECO:0007669"/>
    <property type="project" value="TreeGrafter"/>
</dbReference>